<evidence type="ECO:0000256" key="8">
    <source>
        <dbReference type="PIRSR" id="PIRSR038120-1"/>
    </source>
</evidence>
<dbReference type="OrthoDB" id="1924260at2759"/>
<dbReference type="InterPro" id="IPR001578">
    <property type="entry name" value="Peptidase_C12_UCH"/>
</dbReference>
<feature type="region of interest" description="Disordered" evidence="12">
    <location>
        <begin position="289"/>
        <end position="311"/>
    </location>
</feature>
<comment type="similarity">
    <text evidence="2 7 10 11">Belongs to the peptidase C12 family.</text>
</comment>
<evidence type="ECO:0000313" key="15">
    <source>
        <dbReference type="Proteomes" id="UP000651452"/>
    </source>
</evidence>
<dbReference type="PIRSF" id="PIRSF038120">
    <property type="entry name" value="Ubiquitinyl_hydrolase_UCH37"/>
    <property type="match status" value="1"/>
</dbReference>
<reference evidence="14" key="2">
    <citation type="submission" date="2020-09" db="EMBL/GenBank/DDBJ databases">
        <title>Reference genome assembly for Australian Ascochyta lentis isolate Al4.</title>
        <authorList>
            <person name="Lee R.C."/>
            <person name="Farfan-Caceres L.M."/>
            <person name="Debler J.W."/>
            <person name="Williams A.H."/>
            <person name="Henares B.M."/>
        </authorList>
    </citation>
    <scope>NUCLEOTIDE SEQUENCE</scope>
    <source>
        <strain evidence="14">Al4</strain>
    </source>
</reference>
<feature type="site" description="Important for enzyme activity" evidence="9 10">
    <location>
        <position position="180"/>
    </location>
</feature>
<dbReference type="Gene3D" id="1.20.58.860">
    <property type="match status" value="1"/>
</dbReference>
<keyword evidence="15" id="KW-1185">Reference proteome</keyword>
<proteinExistence type="inferred from homology"/>
<sequence length="311" mass="35080">MSGGWNTIESDAGVFTYLIEKLGVKDVQFEELTTLDADELRALGDVYGVIFLFKYPTGEKASDVPKDGTYDHEAANQLFFAAQTIQNACGTQALISVLLNKEGDVDIGKELKEFKEFAGEFPPELRGETLSNSDLIRETHNSFARSSPFIDETQRTATEDDDVYHFIAYTSINGKLYELDGLQPAPISHGACTNQEFPSKIIPVLQRRIGRYPATEIRFNLMACVRDLRLRAREFGDEEGLEDQEEKRAQWLWENSLRRHNFVGFVGELLKGVVRAKLEQGGGAYDKWVDEAKGRTKKRREDARRQGVAAE</sequence>
<evidence type="ECO:0000256" key="11">
    <source>
        <dbReference type="RuleBase" id="RU361215"/>
    </source>
</evidence>
<dbReference type="Gene3D" id="3.40.532.10">
    <property type="entry name" value="Peptidase C12, ubiquitin carboxyl-terminal hydrolase"/>
    <property type="match status" value="1"/>
</dbReference>
<evidence type="ECO:0000256" key="10">
    <source>
        <dbReference type="PROSITE-ProRule" id="PRU01393"/>
    </source>
</evidence>
<feature type="domain" description="UCH catalytic" evidence="13">
    <location>
        <begin position="4"/>
        <end position="226"/>
    </location>
</feature>
<evidence type="ECO:0000256" key="1">
    <source>
        <dbReference type="ARBA" id="ARBA00000707"/>
    </source>
</evidence>
<dbReference type="InterPro" id="IPR041507">
    <property type="entry name" value="UCH_C"/>
</dbReference>
<dbReference type="EMBL" id="RZGK01000011">
    <property type="protein sequence ID" value="KAF9695703.1"/>
    <property type="molecule type" value="Genomic_DNA"/>
</dbReference>
<evidence type="ECO:0000256" key="3">
    <source>
        <dbReference type="ARBA" id="ARBA00022670"/>
    </source>
</evidence>
<protein>
    <recommendedName>
        <fullName evidence="7 11">Ubiquitin carboxyl-terminal hydrolase</fullName>
        <ecNumber evidence="7 11">3.4.19.12</ecNumber>
    </recommendedName>
</protein>
<feature type="compositionally biased region" description="Basic and acidic residues" evidence="12">
    <location>
        <begin position="289"/>
        <end position="305"/>
    </location>
</feature>
<dbReference type="EC" id="3.4.19.12" evidence="7 11"/>
<dbReference type="PANTHER" id="PTHR10589">
    <property type="entry name" value="UBIQUITIN CARBOXYL-TERMINAL HYDROLASE"/>
    <property type="match status" value="1"/>
</dbReference>
<evidence type="ECO:0000256" key="9">
    <source>
        <dbReference type="PIRSR" id="PIRSR038120-2"/>
    </source>
</evidence>
<keyword evidence="3 7" id="KW-0645">Protease</keyword>
<feature type="active site" description="Proton donor" evidence="8 10">
    <location>
        <position position="165"/>
    </location>
</feature>
<dbReference type="InterPro" id="IPR038765">
    <property type="entry name" value="Papain-like_cys_pep_sf"/>
</dbReference>
<comment type="caution">
    <text evidence="14">The sequence shown here is derived from an EMBL/GenBank/DDBJ whole genome shotgun (WGS) entry which is preliminary data.</text>
</comment>
<dbReference type="GO" id="GO:0004843">
    <property type="term" value="F:cysteine-type deubiquitinase activity"/>
    <property type="evidence" value="ECO:0007669"/>
    <property type="project" value="UniProtKB-UniRule"/>
</dbReference>
<dbReference type="InterPro" id="IPR017390">
    <property type="entry name" value="Ubiquitinyl_hydrolase_UCH37"/>
</dbReference>
<evidence type="ECO:0000256" key="4">
    <source>
        <dbReference type="ARBA" id="ARBA00022786"/>
    </source>
</evidence>
<keyword evidence="5 7" id="KW-0378">Hydrolase</keyword>
<name>A0A8H7J5F5_9PLEO</name>
<dbReference type="AlphaFoldDB" id="A0A8H7J5F5"/>
<evidence type="ECO:0000256" key="6">
    <source>
        <dbReference type="ARBA" id="ARBA00022807"/>
    </source>
</evidence>
<dbReference type="CDD" id="cd09617">
    <property type="entry name" value="Peptidase_C12_UCH37_BAP1"/>
    <property type="match status" value="1"/>
</dbReference>
<keyword evidence="6 7" id="KW-0788">Thiol protease</keyword>
<dbReference type="FunFam" id="3.40.532.10:FF:000009">
    <property type="entry name" value="Ubiquitin carboxyl-terminal hydrolase"/>
    <property type="match status" value="1"/>
</dbReference>
<evidence type="ECO:0000313" key="14">
    <source>
        <dbReference type="EMBL" id="KAF9695703.1"/>
    </source>
</evidence>
<organism evidence="14 15">
    <name type="scientific">Ascochyta lentis</name>
    <dbReference type="NCBI Taxonomy" id="205686"/>
    <lineage>
        <taxon>Eukaryota</taxon>
        <taxon>Fungi</taxon>
        <taxon>Dikarya</taxon>
        <taxon>Ascomycota</taxon>
        <taxon>Pezizomycotina</taxon>
        <taxon>Dothideomycetes</taxon>
        <taxon>Pleosporomycetidae</taxon>
        <taxon>Pleosporales</taxon>
        <taxon>Pleosporineae</taxon>
        <taxon>Didymellaceae</taxon>
        <taxon>Ascochyta</taxon>
    </lineage>
</organism>
<accession>A0A8H7J5F5</accession>
<dbReference type="PRINTS" id="PR00707">
    <property type="entry name" value="UBCTHYDRLASE"/>
</dbReference>
<dbReference type="PANTHER" id="PTHR10589:SF16">
    <property type="entry name" value="UBIQUITIN CARBOXYL-TERMINAL HYDROLASE ISOZYME L5"/>
    <property type="match status" value="1"/>
</dbReference>
<dbReference type="InterPro" id="IPR036959">
    <property type="entry name" value="Peptidase_C12_UCH_sf"/>
</dbReference>
<dbReference type="Proteomes" id="UP000651452">
    <property type="component" value="Unassembled WGS sequence"/>
</dbReference>
<comment type="catalytic activity">
    <reaction evidence="1 7 10 11">
        <text>Thiol-dependent hydrolysis of ester, thioester, amide, peptide and isopeptide bonds formed by the C-terminal Gly of ubiquitin (a 76-residue protein attached to proteins as an intracellular targeting signal).</text>
        <dbReference type="EC" id="3.4.19.12"/>
    </reaction>
</comment>
<dbReference type="Pfam" id="PF18031">
    <property type="entry name" value="UCH_C"/>
    <property type="match status" value="1"/>
</dbReference>
<feature type="site" description="Transition state stabilizer" evidence="10">
    <location>
        <position position="83"/>
    </location>
</feature>
<gene>
    <name evidence="14" type="ORF">EKO04_006595</name>
</gene>
<dbReference type="GO" id="GO:0005737">
    <property type="term" value="C:cytoplasm"/>
    <property type="evidence" value="ECO:0007669"/>
    <property type="project" value="TreeGrafter"/>
</dbReference>
<dbReference type="GO" id="GO:0006511">
    <property type="term" value="P:ubiquitin-dependent protein catabolic process"/>
    <property type="evidence" value="ECO:0007669"/>
    <property type="project" value="UniProtKB-UniRule"/>
</dbReference>
<evidence type="ECO:0000256" key="12">
    <source>
        <dbReference type="SAM" id="MobiDB-lite"/>
    </source>
</evidence>
<feature type="active site" description="Nucleophile" evidence="8 10">
    <location>
        <position position="89"/>
    </location>
</feature>
<dbReference type="SUPFAM" id="SSF54001">
    <property type="entry name" value="Cysteine proteinases"/>
    <property type="match status" value="1"/>
</dbReference>
<evidence type="ECO:0000256" key="2">
    <source>
        <dbReference type="ARBA" id="ARBA00009326"/>
    </source>
</evidence>
<dbReference type="PROSITE" id="PS52048">
    <property type="entry name" value="UCH_DOMAIN"/>
    <property type="match status" value="1"/>
</dbReference>
<keyword evidence="4 7" id="KW-0833">Ubl conjugation pathway</keyword>
<evidence type="ECO:0000256" key="7">
    <source>
        <dbReference type="PIRNR" id="PIRNR038120"/>
    </source>
</evidence>
<dbReference type="GO" id="GO:0016579">
    <property type="term" value="P:protein deubiquitination"/>
    <property type="evidence" value="ECO:0007669"/>
    <property type="project" value="InterPro"/>
</dbReference>
<reference evidence="14" key="1">
    <citation type="submission" date="2018-12" db="EMBL/GenBank/DDBJ databases">
        <authorList>
            <person name="Syme R.A."/>
            <person name="Farfan-Caceres L."/>
            <person name="Lichtenzveig J."/>
        </authorList>
    </citation>
    <scope>NUCLEOTIDE SEQUENCE</scope>
    <source>
        <strain evidence="14">Al4</strain>
    </source>
</reference>
<evidence type="ECO:0000256" key="5">
    <source>
        <dbReference type="ARBA" id="ARBA00022801"/>
    </source>
</evidence>
<evidence type="ECO:0000259" key="13">
    <source>
        <dbReference type="PROSITE" id="PS52048"/>
    </source>
</evidence>
<dbReference type="Pfam" id="PF01088">
    <property type="entry name" value="Peptidase_C12"/>
    <property type="match status" value="1"/>
</dbReference>